<dbReference type="EMBL" id="JACIGM010000022">
    <property type="protein sequence ID" value="MBB4278930.1"/>
    <property type="molecule type" value="Genomic_DNA"/>
</dbReference>
<keyword evidence="1" id="KW-0812">Transmembrane</keyword>
<protein>
    <submittedName>
        <fullName evidence="2">Uncharacterized protein</fullName>
    </submittedName>
</protein>
<dbReference type="Proteomes" id="UP000533641">
    <property type="component" value="Unassembled WGS sequence"/>
</dbReference>
<keyword evidence="1" id="KW-0472">Membrane</keyword>
<proteinExistence type="predicted"/>
<name>A0A7W6WIE0_9HYPH</name>
<feature type="transmembrane region" description="Helical" evidence="1">
    <location>
        <begin position="6"/>
        <end position="25"/>
    </location>
</feature>
<evidence type="ECO:0000256" key="1">
    <source>
        <dbReference type="SAM" id="Phobius"/>
    </source>
</evidence>
<keyword evidence="1" id="KW-1133">Transmembrane helix</keyword>
<dbReference type="AlphaFoldDB" id="A0A7W6WIE0"/>
<gene>
    <name evidence="2" type="ORF">GGE12_006743</name>
</gene>
<evidence type="ECO:0000313" key="2">
    <source>
        <dbReference type="EMBL" id="MBB4278930.1"/>
    </source>
</evidence>
<comment type="caution">
    <text evidence="2">The sequence shown here is derived from an EMBL/GenBank/DDBJ whole genome shotgun (WGS) entry which is preliminary data.</text>
</comment>
<organism evidence="2 3">
    <name type="scientific">Rhizobium mongolense</name>
    <dbReference type="NCBI Taxonomy" id="57676"/>
    <lineage>
        <taxon>Bacteria</taxon>
        <taxon>Pseudomonadati</taxon>
        <taxon>Pseudomonadota</taxon>
        <taxon>Alphaproteobacteria</taxon>
        <taxon>Hyphomicrobiales</taxon>
        <taxon>Rhizobiaceae</taxon>
        <taxon>Rhizobium/Agrobacterium group</taxon>
        <taxon>Rhizobium</taxon>
    </lineage>
</organism>
<accession>A0A7W6WIE0</accession>
<evidence type="ECO:0000313" key="3">
    <source>
        <dbReference type="Proteomes" id="UP000533641"/>
    </source>
</evidence>
<reference evidence="2 3" key="1">
    <citation type="submission" date="2020-08" db="EMBL/GenBank/DDBJ databases">
        <title>Genomic Encyclopedia of Type Strains, Phase IV (KMG-V): Genome sequencing to study the core and pangenomes of soil and plant-associated prokaryotes.</title>
        <authorList>
            <person name="Whitman W."/>
        </authorList>
    </citation>
    <scope>NUCLEOTIDE SEQUENCE [LARGE SCALE GENOMIC DNA]</scope>
    <source>
        <strain evidence="2 3">SEMIA 402</strain>
    </source>
</reference>
<sequence>MTSDLFHIATVITFCIAAVVMLRYFGKLRGK</sequence>